<dbReference type="Proteomes" id="UP000326396">
    <property type="component" value="Linkage Group LG12"/>
</dbReference>
<feature type="region of interest" description="Disordered" evidence="2">
    <location>
        <begin position="35"/>
        <end position="68"/>
    </location>
</feature>
<dbReference type="AlphaFoldDB" id="A0A5N6PGS3"/>
<dbReference type="GO" id="GO:0008270">
    <property type="term" value="F:zinc ion binding"/>
    <property type="evidence" value="ECO:0007669"/>
    <property type="project" value="UniProtKB-KW"/>
</dbReference>
<dbReference type="EMBL" id="SZYD01000004">
    <property type="protein sequence ID" value="KAD6453126.1"/>
    <property type="molecule type" value="Genomic_DNA"/>
</dbReference>
<dbReference type="Gene3D" id="3.30.160.60">
    <property type="entry name" value="Classic Zinc Finger"/>
    <property type="match status" value="1"/>
</dbReference>
<dbReference type="SUPFAM" id="SSF57667">
    <property type="entry name" value="beta-beta-alpha zinc fingers"/>
    <property type="match status" value="2"/>
</dbReference>
<name>A0A5N6PGS3_9ASTR</name>
<gene>
    <name evidence="4" type="ORF">E3N88_07831</name>
</gene>
<dbReference type="PROSITE" id="PS00028">
    <property type="entry name" value="ZINC_FINGER_C2H2_1"/>
    <property type="match status" value="3"/>
</dbReference>
<feature type="compositionally biased region" description="Acidic residues" evidence="2">
    <location>
        <begin position="39"/>
        <end position="51"/>
    </location>
</feature>
<evidence type="ECO:0000313" key="4">
    <source>
        <dbReference type="EMBL" id="KAD6453126.1"/>
    </source>
</evidence>
<organism evidence="4 5">
    <name type="scientific">Mikania micrantha</name>
    <name type="common">bitter vine</name>
    <dbReference type="NCBI Taxonomy" id="192012"/>
    <lineage>
        <taxon>Eukaryota</taxon>
        <taxon>Viridiplantae</taxon>
        <taxon>Streptophyta</taxon>
        <taxon>Embryophyta</taxon>
        <taxon>Tracheophyta</taxon>
        <taxon>Spermatophyta</taxon>
        <taxon>Magnoliopsida</taxon>
        <taxon>eudicotyledons</taxon>
        <taxon>Gunneridae</taxon>
        <taxon>Pentapetalae</taxon>
        <taxon>asterids</taxon>
        <taxon>campanulids</taxon>
        <taxon>Asterales</taxon>
        <taxon>Asteraceae</taxon>
        <taxon>Asteroideae</taxon>
        <taxon>Heliantheae alliance</taxon>
        <taxon>Eupatorieae</taxon>
        <taxon>Mikania</taxon>
    </lineage>
</organism>
<evidence type="ECO:0000256" key="1">
    <source>
        <dbReference type="PROSITE-ProRule" id="PRU00042"/>
    </source>
</evidence>
<feature type="domain" description="C2H2-type" evidence="3">
    <location>
        <begin position="152"/>
        <end position="179"/>
    </location>
</feature>
<evidence type="ECO:0000259" key="3">
    <source>
        <dbReference type="PROSITE" id="PS50157"/>
    </source>
</evidence>
<dbReference type="Pfam" id="PF13912">
    <property type="entry name" value="zf-C2H2_6"/>
    <property type="match status" value="3"/>
</dbReference>
<keyword evidence="1" id="KW-0862">Zinc</keyword>
<evidence type="ECO:0000256" key="2">
    <source>
        <dbReference type="SAM" id="MobiDB-lite"/>
    </source>
</evidence>
<proteinExistence type="predicted"/>
<dbReference type="SMART" id="SM00355">
    <property type="entry name" value="ZnF_C2H2"/>
    <property type="match status" value="3"/>
</dbReference>
<evidence type="ECO:0000313" key="5">
    <source>
        <dbReference type="Proteomes" id="UP000326396"/>
    </source>
</evidence>
<accession>A0A5N6PGS3</accession>
<keyword evidence="1" id="KW-0479">Metal-binding</keyword>
<dbReference type="PANTHER" id="PTHR47068:SF1">
    <property type="entry name" value="OS02G0659100 PROTEIN"/>
    <property type="match status" value="1"/>
</dbReference>
<sequence>MACSDDQQPKFKHFCKVCKKGFMCGRALGGHMRAHGVGDEDENLEDGDDPSADWVSSPESDEDEDGYGGFGSGSGWCKRKRSSRVCCNENDEDIALAKCLMALSNTQVDLMEMESDARKPNGIFSPVFLSNFTKPIPSLDKAKGVVTPKGMFECKACKKVFNSHQALGGHRASHKNVKGCFATRNDQFDENLVTDEDVIMHSDFKPTIIGQSDHQPIIGPVPMVGRKSKVHKCSICSRVFASGQALGGHKRCHWLISNYTSDNYIGKFNVHEHIEQLHQRALAIPKELDLNLNLPVSCNNTTQVIGNAKEHKHASNKNNDDQDDHIAATTMESVDGEEESKIKLAKLSELKDINNTNGSSSSWLQVGIGSVANVALDP</sequence>
<keyword evidence="5" id="KW-1185">Reference proteome</keyword>
<protein>
    <recommendedName>
        <fullName evidence="3">C2H2-type domain-containing protein</fullName>
    </recommendedName>
</protein>
<feature type="domain" description="C2H2-type" evidence="3">
    <location>
        <begin position="231"/>
        <end position="253"/>
    </location>
</feature>
<dbReference type="OrthoDB" id="6077919at2759"/>
<dbReference type="PROSITE" id="PS50157">
    <property type="entry name" value="ZINC_FINGER_C2H2_2"/>
    <property type="match status" value="2"/>
</dbReference>
<dbReference type="InterPro" id="IPR036236">
    <property type="entry name" value="Znf_C2H2_sf"/>
</dbReference>
<reference evidence="4 5" key="1">
    <citation type="submission" date="2019-05" db="EMBL/GenBank/DDBJ databases">
        <title>Mikania micrantha, genome provides insights into the molecular mechanism of rapid growth.</title>
        <authorList>
            <person name="Liu B."/>
        </authorList>
    </citation>
    <scope>NUCLEOTIDE SEQUENCE [LARGE SCALE GENOMIC DNA]</scope>
    <source>
        <strain evidence="4">NLD-2019</strain>
        <tissue evidence="4">Leaf</tissue>
    </source>
</reference>
<keyword evidence="1" id="KW-0863">Zinc-finger</keyword>
<comment type="caution">
    <text evidence="4">The sequence shown here is derived from an EMBL/GenBank/DDBJ whole genome shotgun (WGS) entry which is preliminary data.</text>
</comment>
<dbReference type="InterPro" id="IPR013087">
    <property type="entry name" value="Znf_C2H2_type"/>
</dbReference>
<dbReference type="PANTHER" id="PTHR47068">
    <property type="entry name" value="OS02G0659100 PROTEIN"/>
    <property type="match status" value="1"/>
</dbReference>